<dbReference type="EMBL" id="LRPM01000015">
    <property type="protein sequence ID" value="KWZ78817.1"/>
    <property type="molecule type" value="Genomic_DNA"/>
</dbReference>
<dbReference type="InterPro" id="IPR003346">
    <property type="entry name" value="Transposase_20"/>
</dbReference>
<dbReference type="AlphaFoldDB" id="A0A133KH27"/>
<dbReference type="InterPro" id="IPR002525">
    <property type="entry name" value="Transp_IS110-like_N"/>
</dbReference>
<evidence type="ECO:0000313" key="4">
    <source>
        <dbReference type="Proteomes" id="UP000070383"/>
    </source>
</evidence>
<accession>A0A133KH27</accession>
<dbReference type="PATRIC" id="fig|33036.3.peg.532"/>
<dbReference type="Pfam" id="PF01548">
    <property type="entry name" value="DEDD_Tnp_IS110"/>
    <property type="match status" value="1"/>
</dbReference>
<dbReference type="GO" id="GO:0003677">
    <property type="term" value="F:DNA binding"/>
    <property type="evidence" value="ECO:0007669"/>
    <property type="project" value="InterPro"/>
</dbReference>
<dbReference type="InterPro" id="IPR047650">
    <property type="entry name" value="Transpos_IS110"/>
</dbReference>
<dbReference type="NCBIfam" id="NF033542">
    <property type="entry name" value="transpos_IS110"/>
    <property type="match status" value="1"/>
</dbReference>
<keyword evidence="4" id="KW-1185">Reference proteome</keyword>
<dbReference type="Proteomes" id="UP000070383">
    <property type="component" value="Unassembled WGS sequence"/>
</dbReference>
<name>A0A133KH27_9FIRM</name>
<reference evidence="4" key="1">
    <citation type="submission" date="2016-01" db="EMBL/GenBank/DDBJ databases">
        <authorList>
            <person name="Mitreva M."/>
            <person name="Pepin K.H."/>
            <person name="Mihindukulasuriya K.A."/>
            <person name="Fulton R."/>
            <person name="Fronick C."/>
            <person name="O'Laughlin M."/>
            <person name="Miner T."/>
            <person name="Herter B."/>
            <person name="Rosa B.A."/>
            <person name="Cordes M."/>
            <person name="Tomlinson C."/>
            <person name="Wollam A."/>
            <person name="Palsikar V.B."/>
            <person name="Mardis E.R."/>
            <person name="Wilson R.K."/>
        </authorList>
    </citation>
    <scope>NUCLEOTIDE SEQUENCE [LARGE SCALE GENOMIC DNA]</scope>
    <source>
        <strain evidence="4">MJR8151</strain>
    </source>
</reference>
<dbReference type="Pfam" id="PF02371">
    <property type="entry name" value="Transposase_20"/>
    <property type="match status" value="1"/>
</dbReference>
<sequence length="401" mass="46022">MWTHNNNFKEFSMIYLGIDVSKFKHNCFLADEDDFDKGCHFEIKNSKEGFEYLLRKLSDFNKDKIRIGLESTGHYHLNLSRFLLDLNFNIHFFNPYQTSLYRKADSFRNTKTDKVDAFFIAKLLRATGSNPTHNELYHNYELKSLTRYKSSLKNDRAKLKNTIVGNLDLIFPELDKVCKDVFCKYTLEVLKEYPSVDKIANANLTRLTNLIKKASNGSHSKDKAREIREAARKSIGLNSPAVSFRLVQDIKALEFLIEQIDEVNEQIKALLDEMDNPIMSIPGVGIEIGPSLIAEIGNIENFESPSKLLAYAGLDPSINQSGTMNSSYSSMSKRGSSYLRDALFLAAFLICQNDETFRLYYEKKKSEGKHHYVALTNVARKLTRVIFYLLKNNQKFVSQSS</sequence>
<feature type="domain" description="Transposase IS110-like N-terminal" evidence="1">
    <location>
        <begin position="16"/>
        <end position="172"/>
    </location>
</feature>
<organism evidence="3 4">
    <name type="scientific">Anaerococcus tetradius</name>
    <dbReference type="NCBI Taxonomy" id="33036"/>
    <lineage>
        <taxon>Bacteria</taxon>
        <taxon>Bacillati</taxon>
        <taxon>Bacillota</taxon>
        <taxon>Tissierellia</taxon>
        <taxon>Tissierellales</taxon>
        <taxon>Peptoniphilaceae</taxon>
        <taxon>Anaerococcus</taxon>
    </lineage>
</organism>
<proteinExistence type="predicted"/>
<evidence type="ECO:0000313" key="3">
    <source>
        <dbReference type="EMBL" id="KWZ78817.1"/>
    </source>
</evidence>
<dbReference type="PANTHER" id="PTHR33055:SF15">
    <property type="entry name" value="TRANSPOSASE-RELATED"/>
    <property type="match status" value="1"/>
</dbReference>
<feature type="domain" description="Transposase IS116/IS110/IS902 C-terminal" evidence="2">
    <location>
        <begin position="277"/>
        <end position="362"/>
    </location>
</feature>
<gene>
    <name evidence="3" type="ORF">HMPREF3200_00534</name>
</gene>
<dbReference type="PANTHER" id="PTHR33055">
    <property type="entry name" value="TRANSPOSASE FOR INSERTION SEQUENCE ELEMENT IS1111A"/>
    <property type="match status" value="1"/>
</dbReference>
<dbReference type="GO" id="GO:0004803">
    <property type="term" value="F:transposase activity"/>
    <property type="evidence" value="ECO:0007669"/>
    <property type="project" value="InterPro"/>
</dbReference>
<dbReference type="OrthoDB" id="9811278at2"/>
<protein>
    <submittedName>
        <fullName evidence="3">Transposase, IS116/IS110/IS902 family</fullName>
    </submittedName>
</protein>
<evidence type="ECO:0000259" key="1">
    <source>
        <dbReference type="Pfam" id="PF01548"/>
    </source>
</evidence>
<comment type="caution">
    <text evidence="3">The sequence shown here is derived from an EMBL/GenBank/DDBJ whole genome shotgun (WGS) entry which is preliminary data.</text>
</comment>
<evidence type="ECO:0000259" key="2">
    <source>
        <dbReference type="Pfam" id="PF02371"/>
    </source>
</evidence>
<dbReference type="GO" id="GO:0006313">
    <property type="term" value="P:DNA transposition"/>
    <property type="evidence" value="ECO:0007669"/>
    <property type="project" value="InterPro"/>
</dbReference>